<feature type="region of interest" description="Disordered" evidence="1">
    <location>
        <begin position="1"/>
        <end position="20"/>
    </location>
</feature>
<evidence type="ECO:0000313" key="3">
    <source>
        <dbReference type="Proteomes" id="UP001598352"/>
    </source>
</evidence>
<name>A0ABW6ESM8_9ACTN</name>
<reference evidence="2 3" key="1">
    <citation type="submission" date="2024-09" db="EMBL/GenBank/DDBJ databases">
        <title>The Natural Products Discovery Center: Release of the First 8490 Sequenced Strains for Exploring Actinobacteria Biosynthetic Diversity.</title>
        <authorList>
            <person name="Kalkreuter E."/>
            <person name="Kautsar S.A."/>
            <person name="Yang D."/>
            <person name="Bader C.D."/>
            <person name="Teijaro C.N."/>
            <person name="Fluegel L."/>
            <person name="Davis C.M."/>
            <person name="Simpson J.R."/>
            <person name="Lauterbach L."/>
            <person name="Steele A.D."/>
            <person name="Gui C."/>
            <person name="Meng S."/>
            <person name="Li G."/>
            <person name="Viehrig K."/>
            <person name="Ye F."/>
            <person name="Su P."/>
            <person name="Kiefer A.F."/>
            <person name="Nichols A."/>
            <person name="Cepeda A.J."/>
            <person name="Yan W."/>
            <person name="Fan B."/>
            <person name="Jiang Y."/>
            <person name="Adhikari A."/>
            <person name="Zheng C.-J."/>
            <person name="Schuster L."/>
            <person name="Cowan T.M."/>
            <person name="Smanski M.J."/>
            <person name="Chevrette M.G."/>
            <person name="De Carvalho L.P.S."/>
            <person name="Shen B."/>
        </authorList>
    </citation>
    <scope>NUCLEOTIDE SEQUENCE [LARGE SCALE GENOMIC DNA]</scope>
    <source>
        <strain evidence="2 3">NPDC058428</strain>
    </source>
</reference>
<sequence length="172" mass="19340">MTRHARTTASGGGSTRAAPVPTQHLAELAWNLFDEAGEDVLLPREQITESIHATDGQFERTKGYIRDHMTMEKGKAFLAYRGGYMITTDPGKIAENASLRMRRINTELRRVLSGSINPLGDQVADYEVLAMFQDEIAHMTRTYDRMSKATMTMAKPVRTAKPKRRRRAAART</sequence>
<evidence type="ECO:0000256" key="1">
    <source>
        <dbReference type="SAM" id="MobiDB-lite"/>
    </source>
</evidence>
<evidence type="ECO:0000313" key="2">
    <source>
        <dbReference type="EMBL" id="MFD4821309.1"/>
    </source>
</evidence>
<comment type="caution">
    <text evidence="2">The sequence shown here is derived from an EMBL/GenBank/DDBJ whole genome shotgun (WGS) entry which is preliminary data.</text>
</comment>
<proteinExistence type="predicted"/>
<dbReference type="EMBL" id="JBHXKZ010000001">
    <property type="protein sequence ID" value="MFD4821309.1"/>
    <property type="molecule type" value="Genomic_DNA"/>
</dbReference>
<dbReference type="Proteomes" id="UP001598352">
    <property type="component" value="Unassembled WGS sequence"/>
</dbReference>
<protein>
    <submittedName>
        <fullName evidence="2">Uncharacterized protein</fullName>
    </submittedName>
</protein>
<keyword evidence="3" id="KW-1185">Reference proteome</keyword>
<dbReference type="RefSeq" id="WP_382761918.1">
    <property type="nucleotide sequence ID" value="NZ_JBHXKZ010000001.1"/>
</dbReference>
<gene>
    <name evidence="2" type="ORF">ACFWOQ_01905</name>
</gene>
<organism evidence="2 3">
    <name type="scientific">Streptomyces rubiginosohelvolus</name>
    <dbReference type="NCBI Taxonomy" id="67362"/>
    <lineage>
        <taxon>Bacteria</taxon>
        <taxon>Bacillati</taxon>
        <taxon>Actinomycetota</taxon>
        <taxon>Actinomycetes</taxon>
        <taxon>Kitasatosporales</taxon>
        <taxon>Streptomycetaceae</taxon>
        <taxon>Streptomyces</taxon>
    </lineage>
</organism>
<accession>A0ABW6ESM8</accession>